<dbReference type="SUPFAM" id="SSF52096">
    <property type="entry name" value="ClpP/crotonase"/>
    <property type="match status" value="1"/>
</dbReference>
<dbReference type="STRING" id="104663.SAMN04488121_105214"/>
<dbReference type="Proteomes" id="UP000199045">
    <property type="component" value="Unassembled WGS sequence"/>
</dbReference>
<dbReference type="InterPro" id="IPR005151">
    <property type="entry name" value="Tail-specific_protease"/>
</dbReference>
<accession>A0A1G7VR04</accession>
<reference evidence="2 3" key="1">
    <citation type="submission" date="2016-10" db="EMBL/GenBank/DDBJ databases">
        <authorList>
            <person name="de Groot N.N."/>
        </authorList>
    </citation>
    <scope>NUCLEOTIDE SEQUENCE [LARGE SCALE GENOMIC DNA]</scope>
    <source>
        <strain evidence="2 3">DSM 527</strain>
    </source>
</reference>
<feature type="domain" description="Tail specific protease" evidence="1">
    <location>
        <begin position="213"/>
        <end position="422"/>
    </location>
</feature>
<keyword evidence="2" id="KW-0645">Protease</keyword>
<dbReference type="InterPro" id="IPR036034">
    <property type="entry name" value="PDZ_sf"/>
</dbReference>
<dbReference type="Gene3D" id="2.30.42.10">
    <property type="match status" value="1"/>
</dbReference>
<protein>
    <submittedName>
        <fullName evidence="2">C-terminal processing protease CtpA/Prc, contains a PDZ domain</fullName>
    </submittedName>
</protein>
<dbReference type="SMART" id="SM00245">
    <property type="entry name" value="TSPc"/>
    <property type="match status" value="1"/>
</dbReference>
<dbReference type="Gene3D" id="3.90.226.10">
    <property type="entry name" value="2-enoyl-CoA Hydratase, Chain A, domain 1"/>
    <property type="match status" value="1"/>
</dbReference>
<dbReference type="GO" id="GO:0030288">
    <property type="term" value="C:outer membrane-bounded periplasmic space"/>
    <property type="evidence" value="ECO:0007669"/>
    <property type="project" value="TreeGrafter"/>
</dbReference>
<name>A0A1G7VR04_CHIFI</name>
<dbReference type="GO" id="GO:0007165">
    <property type="term" value="P:signal transduction"/>
    <property type="evidence" value="ECO:0007669"/>
    <property type="project" value="TreeGrafter"/>
</dbReference>
<proteinExistence type="predicted"/>
<sequence length="446" mass="50407">MPRLYLICHLLLLLLSVPISGFGQIQSSGINRIYNENELKTDLRFLRAKMEKLHPNLYRYTPKPALDAFFDSLYNSIDKPMREQEFLSLITLLHSKIDDGHTMFLPSEATTDANNSTGRFLPFSLTYTDGRLYIIENCSSDTSIGTGEEIISINGEDIAAVMSRLMARQIRDGYNQTYPVWILNHYFAAYYSFAYGHPPQFNLELKDNKDRRYKKQIEALTKDSIQFFRQIRYPTVENRGITLEENKDNATAILTISSFDADLLGAIYKQGYKYAIDSIFARLKRDRISNLILDLRDNQGGDFEPGRYLLSYLLAHQSRYLLQGEEARLLQPKNNHFTGKLFVLINGGSFSNTAIVSACLEQAQRAIFIGEETGGNRSVISGNPTEISLPKTQIRGFISTTTFQITTGIGDGHGVLPTYQVLPTITEILTGKDMAKALALKLISKQ</sequence>
<dbReference type="Pfam" id="PF03572">
    <property type="entry name" value="Peptidase_S41"/>
    <property type="match status" value="1"/>
</dbReference>
<evidence type="ECO:0000313" key="3">
    <source>
        <dbReference type="Proteomes" id="UP000199045"/>
    </source>
</evidence>
<dbReference type="AlphaFoldDB" id="A0A1G7VR04"/>
<keyword evidence="2" id="KW-0378">Hydrolase</keyword>
<evidence type="ECO:0000313" key="2">
    <source>
        <dbReference type="EMBL" id="SDG61839.1"/>
    </source>
</evidence>
<dbReference type="InterPro" id="IPR029045">
    <property type="entry name" value="ClpP/crotonase-like_dom_sf"/>
</dbReference>
<dbReference type="GO" id="GO:0004175">
    <property type="term" value="F:endopeptidase activity"/>
    <property type="evidence" value="ECO:0007669"/>
    <property type="project" value="TreeGrafter"/>
</dbReference>
<gene>
    <name evidence="2" type="ORF">SAMN04488121_105214</name>
</gene>
<dbReference type="PANTHER" id="PTHR32060:SF30">
    <property type="entry name" value="CARBOXY-TERMINAL PROCESSING PROTEASE CTPA"/>
    <property type="match status" value="1"/>
</dbReference>
<dbReference type="OrthoDB" id="5480566at2"/>
<evidence type="ECO:0000259" key="1">
    <source>
        <dbReference type="SMART" id="SM00245"/>
    </source>
</evidence>
<dbReference type="CDD" id="cd06567">
    <property type="entry name" value="Peptidase_S41"/>
    <property type="match status" value="1"/>
</dbReference>
<dbReference type="GO" id="GO:0008236">
    <property type="term" value="F:serine-type peptidase activity"/>
    <property type="evidence" value="ECO:0007669"/>
    <property type="project" value="InterPro"/>
</dbReference>
<organism evidence="2 3">
    <name type="scientific">Chitinophaga filiformis</name>
    <name type="common">Myxococcus filiformis</name>
    <name type="synonym">Flexibacter filiformis</name>
    <dbReference type="NCBI Taxonomy" id="104663"/>
    <lineage>
        <taxon>Bacteria</taxon>
        <taxon>Pseudomonadati</taxon>
        <taxon>Bacteroidota</taxon>
        <taxon>Chitinophagia</taxon>
        <taxon>Chitinophagales</taxon>
        <taxon>Chitinophagaceae</taxon>
        <taxon>Chitinophaga</taxon>
    </lineage>
</organism>
<dbReference type="GO" id="GO:0006508">
    <property type="term" value="P:proteolysis"/>
    <property type="evidence" value="ECO:0007669"/>
    <property type="project" value="UniProtKB-KW"/>
</dbReference>
<dbReference type="EMBL" id="FNBN01000005">
    <property type="protein sequence ID" value="SDG61839.1"/>
    <property type="molecule type" value="Genomic_DNA"/>
</dbReference>
<dbReference type="PANTHER" id="PTHR32060">
    <property type="entry name" value="TAIL-SPECIFIC PROTEASE"/>
    <property type="match status" value="1"/>
</dbReference>